<dbReference type="EMBL" id="QKWP01001904">
    <property type="protein sequence ID" value="RIB05881.1"/>
    <property type="molecule type" value="Genomic_DNA"/>
</dbReference>
<sequence>MRFTRTTKYVLHAFLCFLAPAPIHLKHFYLSRQTNTYSTPKVFSFTVLPVYRNTECVSRLRGRELGKVLKNPKIFFSTFLNLYNKGGKLFGHSSSANLPLLVKMRV</sequence>
<keyword evidence="2" id="KW-1185">Reference proteome</keyword>
<gene>
    <name evidence="1" type="ORF">C2G38_2117406</name>
</gene>
<reference evidence="1 2" key="1">
    <citation type="submission" date="2018-06" db="EMBL/GenBank/DDBJ databases">
        <title>Comparative genomics reveals the genomic features of Rhizophagus irregularis, R. cerebriforme, R. diaphanum and Gigaspora rosea, and their symbiotic lifestyle signature.</title>
        <authorList>
            <person name="Morin E."/>
            <person name="San Clemente H."/>
            <person name="Chen E.C.H."/>
            <person name="De La Providencia I."/>
            <person name="Hainaut M."/>
            <person name="Kuo A."/>
            <person name="Kohler A."/>
            <person name="Murat C."/>
            <person name="Tang N."/>
            <person name="Roy S."/>
            <person name="Loubradou J."/>
            <person name="Henrissat B."/>
            <person name="Grigoriev I.V."/>
            <person name="Corradi N."/>
            <person name="Roux C."/>
            <person name="Martin F.M."/>
        </authorList>
    </citation>
    <scope>NUCLEOTIDE SEQUENCE [LARGE SCALE GENOMIC DNA]</scope>
    <source>
        <strain evidence="1 2">DAOM 194757</strain>
    </source>
</reference>
<proteinExistence type="predicted"/>
<evidence type="ECO:0000313" key="2">
    <source>
        <dbReference type="Proteomes" id="UP000266673"/>
    </source>
</evidence>
<dbReference type="Proteomes" id="UP000266673">
    <property type="component" value="Unassembled WGS sequence"/>
</dbReference>
<comment type="caution">
    <text evidence="1">The sequence shown here is derived from an EMBL/GenBank/DDBJ whole genome shotgun (WGS) entry which is preliminary data.</text>
</comment>
<evidence type="ECO:0000313" key="1">
    <source>
        <dbReference type="EMBL" id="RIB05881.1"/>
    </source>
</evidence>
<name>A0A397U841_9GLOM</name>
<dbReference type="AlphaFoldDB" id="A0A397U841"/>
<organism evidence="1 2">
    <name type="scientific">Gigaspora rosea</name>
    <dbReference type="NCBI Taxonomy" id="44941"/>
    <lineage>
        <taxon>Eukaryota</taxon>
        <taxon>Fungi</taxon>
        <taxon>Fungi incertae sedis</taxon>
        <taxon>Mucoromycota</taxon>
        <taxon>Glomeromycotina</taxon>
        <taxon>Glomeromycetes</taxon>
        <taxon>Diversisporales</taxon>
        <taxon>Gigasporaceae</taxon>
        <taxon>Gigaspora</taxon>
    </lineage>
</organism>
<accession>A0A397U841</accession>
<protein>
    <submittedName>
        <fullName evidence="1">Uncharacterized protein</fullName>
    </submittedName>
</protein>